<dbReference type="InterPro" id="IPR050272">
    <property type="entry name" value="Isochorismatase-like_hydrls"/>
</dbReference>
<dbReference type="SUPFAM" id="SSF52499">
    <property type="entry name" value="Isochorismatase-like hydrolases"/>
    <property type="match status" value="1"/>
</dbReference>
<organism evidence="3 4">
    <name type="scientific">Niabella pedocola</name>
    <dbReference type="NCBI Taxonomy" id="1752077"/>
    <lineage>
        <taxon>Bacteria</taxon>
        <taxon>Pseudomonadati</taxon>
        <taxon>Bacteroidota</taxon>
        <taxon>Chitinophagia</taxon>
        <taxon>Chitinophagales</taxon>
        <taxon>Chitinophagaceae</taxon>
        <taxon>Niabella</taxon>
    </lineage>
</organism>
<evidence type="ECO:0000259" key="2">
    <source>
        <dbReference type="Pfam" id="PF00857"/>
    </source>
</evidence>
<dbReference type="Proteomes" id="UP001199816">
    <property type="component" value="Unassembled WGS sequence"/>
</dbReference>
<gene>
    <name evidence="3" type="ORF">LQ567_21140</name>
</gene>
<protein>
    <submittedName>
        <fullName evidence="3">Cysteine hydrolase</fullName>
    </submittedName>
</protein>
<comment type="caution">
    <text evidence="3">The sequence shown here is derived from an EMBL/GenBank/DDBJ whole genome shotgun (WGS) entry which is preliminary data.</text>
</comment>
<dbReference type="Gene3D" id="3.40.50.850">
    <property type="entry name" value="Isochorismatase-like"/>
    <property type="match status" value="1"/>
</dbReference>
<dbReference type="GO" id="GO:0016787">
    <property type="term" value="F:hydrolase activity"/>
    <property type="evidence" value="ECO:0007669"/>
    <property type="project" value="UniProtKB-KW"/>
</dbReference>
<keyword evidence="4" id="KW-1185">Reference proteome</keyword>
<name>A0ABS8PWN8_9BACT</name>
<dbReference type="CDD" id="cd00431">
    <property type="entry name" value="cysteine_hydrolases"/>
    <property type="match status" value="1"/>
</dbReference>
<dbReference type="Pfam" id="PF00857">
    <property type="entry name" value="Isochorismatase"/>
    <property type="match status" value="1"/>
</dbReference>
<proteinExistence type="predicted"/>
<reference evidence="3 4" key="1">
    <citation type="submission" date="2021-11" db="EMBL/GenBank/DDBJ databases">
        <title>Genomic of Niabella pedocola.</title>
        <authorList>
            <person name="Wu T."/>
        </authorList>
    </citation>
    <scope>NUCLEOTIDE SEQUENCE [LARGE SCALE GENOMIC DNA]</scope>
    <source>
        <strain evidence="3 4">JCM 31011</strain>
    </source>
</reference>
<keyword evidence="1 3" id="KW-0378">Hydrolase</keyword>
<dbReference type="PANTHER" id="PTHR43540">
    <property type="entry name" value="PEROXYUREIDOACRYLATE/UREIDOACRYLATE AMIDOHYDROLASE-RELATED"/>
    <property type="match status" value="1"/>
</dbReference>
<sequence>MLKNRIVIIDAQKDFTEPGFAYWKKHRALNQIHTVVQKLNLLLKQTQPGQVILVYSTYLPNQFGPGFSTCIPGTEGHQSSLKDIGLLRQFEKTGHSCFSSKGFSEQLQQEQVDHLLLCGFLAEYCVKATALDALSRGFRVTLCPDLLGSADDKQQIKEQALAAMTQKGAMIHCPGS</sequence>
<evidence type="ECO:0000313" key="4">
    <source>
        <dbReference type="Proteomes" id="UP001199816"/>
    </source>
</evidence>
<evidence type="ECO:0000313" key="3">
    <source>
        <dbReference type="EMBL" id="MCD2425305.1"/>
    </source>
</evidence>
<evidence type="ECO:0000256" key="1">
    <source>
        <dbReference type="ARBA" id="ARBA00022801"/>
    </source>
</evidence>
<dbReference type="InterPro" id="IPR000868">
    <property type="entry name" value="Isochorismatase-like_dom"/>
</dbReference>
<feature type="domain" description="Isochorismatase-like" evidence="2">
    <location>
        <begin position="6"/>
        <end position="171"/>
    </location>
</feature>
<dbReference type="EMBL" id="JAJNEC010000007">
    <property type="protein sequence ID" value="MCD2425305.1"/>
    <property type="molecule type" value="Genomic_DNA"/>
</dbReference>
<dbReference type="InterPro" id="IPR036380">
    <property type="entry name" value="Isochorismatase-like_sf"/>
</dbReference>
<accession>A0ABS8PWN8</accession>
<dbReference type="RefSeq" id="WP_231007762.1">
    <property type="nucleotide sequence ID" value="NZ_JAJNEC010000007.1"/>
</dbReference>